<keyword evidence="2" id="KW-1133">Transmembrane helix</keyword>
<feature type="region of interest" description="Disordered" evidence="1">
    <location>
        <begin position="50"/>
        <end position="77"/>
    </location>
</feature>
<accession>A0A9W8YMT7</accession>
<feature type="chain" id="PRO_5040740171" description="WSC domain-containing protein" evidence="3">
    <location>
        <begin position="27"/>
        <end position="492"/>
    </location>
</feature>
<dbReference type="OrthoDB" id="2019572at2759"/>
<feature type="domain" description="WSC" evidence="4">
    <location>
        <begin position="81"/>
        <end position="186"/>
    </location>
</feature>
<feature type="region of interest" description="Disordered" evidence="1">
    <location>
        <begin position="203"/>
        <end position="223"/>
    </location>
</feature>
<evidence type="ECO:0000313" key="5">
    <source>
        <dbReference type="EMBL" id="KAJ4386540.1"/>
    </source>
</evidence>
<evidence type="ECO:0000256" key="3">
    <source>
        <dbReference type="SAM" id="SignalP"/>
    </source>
</evidence>
<evidence type="ECO:0000313" key="6">
    <source>
        <dbReference type="Proteomes" id="UP001140453"/>
    </source>
</evidence>
<keyword evidence="2" id="KW-0472">Membrane</keyword>
<dbReference type="SMART" id="SM00321">
    <property type="entry name" value="WSC"/>
    <property type="match status" value="1"/>
</dbReference>
<feature type="transmembrane region" description="Helical" evidence="2">
    <location>
        <begin position="241"/>
        <end position="264"/>
    </location>
</feature>
<feature type="compositionally biased region" description="Polar residues" evidence="1">
    <location>
        <begin position="208"/>
        <end position="223"/>
    </location>
</feature>
<organism evidence="5 6">
    <name type="scientific">Gnomoniopsis smithogilvyi</name>
    <dbReference type="NCBI Taxonomy" id="1191159"/>
    <lineage>
        <taxon>Eukaryota</taxon>
        <taxon>Fungi</taxon>
        <taxon>Dikarya</taxon>
        <taxon>Ascomycota</taxon>
        <taxon>Pezizomycotina</taxon>
        <taxon>Sordariomycetes</taxon>
        <taxon>Sordariomycetidae</taxon>
        <taxon>Diaporthales</taxon>
        <taxon>Gnomoniaceae</taxon>
        <taxon>Gnomoniopsis</taxon>
    </lineage>
</organism>
<dbReference type="InterPro" id="IPR002889">
    <property type="entry name" value="WSC_carb-bd"/>
</dbReference>
<feature type="compositionally biased region" description="Low complexity" evidence="1">
    <location>
        <begin position="459"/>
        <end position="472"/>
    </location>
</feature>
<keyword evidence="6" id="KW-1185">Reference proteome</keyword>
<dbReference type="Pfam" id="PF01822">
    <property type="entry name" value="WSC"/>
    <property type="match status" value="1"/>
</dbReference>
<dbReference type="PROSITE" id="PS51212">
    <property type="entry name" value="WSC"/>
    <property type="match status" value="1"/>
</dbReference>
<feature type="region of interest" description="Disordered" evidence="1">
    <location>
        <begin position="414"/>
        <end position="436"/>
    </location>
</feature>
<comment type="caution">
    <text evidence="5">The sequence shown here is derived from an EMBL/GenBank/DDBJ whole genome shotgun (WGS) entry which is preliminary data.</text>
</comment>
<dbReference type="EMBL" id="JAPEVB010000006">
    <property type="protein sequence ID" value="KAJ4386540.1"/>
    <property type="molecule type" value="Genomic_DNA"/>
</dbReference>
<keyword evidence="3" id="KW-0732">Signal</keyword>
<protein>
    <recommendedName>
        <fullName evidence="4">WSC domain-containing protein</fullName>
    </recommendedName>
</protein>
<sequence>MLNMESTMHVLPVVAVAISLSQLGHAQAPSDHDDTTSTATTTTTLTSTITHTQTVTRGGAKESVSTTNPGTPHDMTSEGKEYVLQGCYAQGGIEDIGTILGQNYTAPEMDNMSLSLCLKACSLAVVAGSTLTYPFVGVASGDSCYCGMAINMTTSESSLTDCTLPCVDNDGEACGGKGFMSVYKSASLQSAAQPNISSSSVGSLASSNPAAETSSASSNDNGATLSGLGNMDASDAKNPGVIAGITIGSVSGVIGLLVLVFMAAKWCTTRKQLHPATAASDSASSSVTTLTATTNIHDAASIRDAMKIDLRRLDGVVMDQHSPSPRFARKNQIGVAATTGADWQSNKDSPLTPRTPRFVDVMEETQPSTPSILIHPPDIAPVHGLGERAWHRRRLSAPFPPAGPVVMGVAAVESENRDDRRALPSQSSGDMPAVDSADKTTWCAGQEAVSVLSEDETRSTSSSWRWTMSTASETPDVERERENVVNGHEMRD</sequence>
<dbReference type="AlphaFoldDB" id="A0A9W8YMT7"/>
<feature type="compositionally biased region" description="Basic and acidic residues" evidence="1">
    <location>
        <begin position="476"/>
        <end position="492"/>
    </location>
</feature>
<reference evidence="5" key="1">
    <citation type="submission" date="2022-10" db="EMBL/GenBank/DDBJ databases">
        <title>Tapping the CABI collections for fungal endophytes: first genome assemblies for Collariella, Neodidymelliopsis, Ascochyta clinopodiicola, Didymella pomorum, Didymosphaeria variabile, Neocosmospora piperis and Neocucurbitaria cava.</title>
        <authorList>
            <person name="Hill R."/>
        </authorList>
    </citation>
    <scope>NUCLEOTIDE SEQUENCE</scope>
    <source>
        <strain evidence="5">IMI 355082</strain>
    </source>
</reference>
<feature type="signal peptide" evidence="3">
    <location>
        <begin position="1"/>
        <end position="26"/>
    </location>
</feature>
<evidence type="ECO:0000259" key="4">
    <source>
        <dbReference type="PROSITE" id="PS51212"/>
    </source>
</evidence>
<proteinExistence type="predicted"/>
<keyword evidence="2" id="KW-0812">Transmembrane</keyword>
<gene>
    <name evidence="5" type="ORF">N0V93_009437</name>
</gene>
<evidence type="ECO:0000256" key="1">
    <source>
        <dbReference type="SAM" id="MobiDB-lite"/>
    </source>
</evidence>
<dbReference type="Proteomes" id="UP001140453">
    <property type="component" value="Unassembled WGS sequence"/>
</dbReference>
<evidence type="ECO:0000256" key="2">
    <source>
        <dbReference type="SAM" id="Phobius"/>
    </source>
</evidence>
<feature type="region of interest" description="Disordered" evidence="1">
    <location>
        <begin position="452"/>
        <end position="492"/>
    </location>
</feature>
<name>A0A9W8YMT7_9PEZI</name>